<keyword evidence="3" id="KW-1003">Cell membrane</keyword>
<evidence type="ECO:0000256" key="5">
    <source>
        <dbReference type="ARBA" id="ARBA00022989"/>
    </source>
</evidence>
<dbReference type="GO" id="GO:0015031">
    <property type="term" value="P:protein transport"/>
    <property type="evidence" value="ECO:0007669"/>
    <property type="project" value="UniProtKB-KW"/>
</dbReference>
<dbReference type="InterPro" id="IPR003400">
    <property type="entry name" value="ExbD"/>
</dbReference>
<feature type="transmembrane region" description="Helical" evidence="8">
    <location>
        <begin position="21"/>
        <end position="38"/>
    </location>
</feature>
<keyword evidence="6 8" id="KW-0472">Membrane</keyword>
<dbReference type="STRING" id="197461.A3843_06890"/>
<evidence type="ECO:0000256" key="8">
    <source>
        <dbReference type="SAM" id="Phobius"/>
    </source>
</evidence>
<evidence type="ECO:0000256" key="2">
    <source>
        <dbReference type="ARBA" id="ARBA00005811"/>
    </source>
</evidence>
<evidence type="ECO:0008006" key="11">
    <source>
        <dbReference type="Google" id="ProtNLM"/>
    </source>
</evidence>
<evidence type="ECO:0000256" key="6">
    <source>
        <dbReference type="ARBA" id="ARBA00023136"/>
    </source>
</evidence>
<dbReference type="PANTHER" id="PTHR30558">
    <property type="entry name" value="EXBD MEMBRANE COMPONENT OF PMF-DRIVEN MACROMOLECULE IMPORT SYSTEM"/>
    <property type="match status" value="1"/>
</dbReference>
<evidence type="ECO:0000256" key="1">
    <source>
        <dbReference type="ARBA" id="ARBA00004162"/>
    </source>
</evidence>
<keyword evidence="7" id="KW-0653">Protein transport</keyword>
<comment type="similarity">
    <text evidence="2 7">Belongs to the ExbD/TolR family.</text>
</comment>
<evidence type="ECO:0000313" key="9">
    <source>
        <dbReference type="EMBL" id="OKL44153.1"/>
    </source>
</evidence>
<dbReference type="GO" id="GO:0022857">
    <property type="term" value="F:transmembrane transporter activity"/>
    <property type="evidence" value="ECO:0007669"/>
    <property type="project" value="InterPro"/>
</dbReference>
<keyword evidence="7" id="KW-0813">Transport</keyword>
<comment type="caution">
    <text evidence="9">The sequence shown here is derived from an EMBL/GenBank/DDBJ whole genome shotgun (WGS) entry which is preliminary data.</text>
</comment>
<dbReference type="AlphaFoldDB" id="A0A1U7JHC8"/>
<dbReference type="Pfam" id="PF02472">
    <property type="entry name" value="ExbD"/>
    <property type="match status" value="1"/>
</dbReference>
<evidence type="ECO:0000256" key="7">
    <source>
        <dbReference type="RuleBase" id="RU003879"/>
    </source>
</evidence>
<dbReference type="PANTHER" id="PTHR30558:SF3">
    <property type="entry name" value="BIOPOLYMER TRANSPORT PROTEIN EXBD-RELATED"/>
    <property type="match status" value="1"/>
</dbReference>
<organism evidence="9 10">
    <name type="scientific">Pseudovibrio exalbescens</name>
    <dbReference type="NCBI Taxonomy" id="197461"/>
    <lineage>
        <taxon>Bacteria</taxon>
        <taxon>Pseudomonadati</taxon>
        <taxon>Pseudomonadota</taxon>
        <taxon>Alphaproteobacteria</taxon>
        <taxon>Hyphomicrobiales</taxon>
        <taxon>Stappiaceae</taxon>
        <taxon>Pseudovibrio</taxon>
    </lineage>
</organism>
<name>A0A1U7JHC8_9HYPH</name>
<evidence type="ECO:0000313" key="10">
    <source>
        <dbReference type="Proteomes" id="UP000185783"/>
    </source>
</evidence>
<dbReference type="EMBL" id="LVVZ01000014">
    <property type="protein sequence ID" value="OKL44153.1"/>
    <property type="molecule type" value="Genomic_DNA"/>
</dbReference>
<dbReference type="Proteomes" id="UP000185783">
    <property type="component" value="Unassembled WGS sequence"/>
</dbReference>
<reference evidence="9 10" key="1">
    <citation type="submission" date="2016-03" db="EMBL/GenBank/DDBJ databases">
        <title>Genome sequence of Nesiotobacter sp. nov., a moderately halophilic alphaproteobacterium isolated from the Yellow Sea, China.</title>
        <authorList>
            <person name="Zhang G."/>
            <person name="Zhang R."/>
        </authorList>
    </citation>
    <scope>NUCLEOTIDE SEQUENCE [LARGE SCALE GENOMIC DNA]</scope>
    <source>
        <strain evidence="9 10">WB1-6</strain>
    </source>
</reference>
<evidence type="ECO:0000256" key="4">
    <source>
        <dbReference type="ARBA" id="ARBA00022692"/>
    </source>
</evidence>
<keyword evidence="5 8" id="KW-1133">Transmembrane helix</keyword>
<protein>
    <recommendedName>
        <fullName evidence="11">Biopolymer transporter ExbD</fullName>
    </recommendedName>
</protein>
<keyword evidence="4 7" id="KW-0812">Transmembrane</keyword>
<gene>
    <name evidence="9" type="ORF">A3843_06890</name>
</gene>
<accession>A0A1U7JHC8</accession>
<dbReference type="GO" id="GO:0005886">
    <property type="term" value="C:plasma membrane"/>
    <property type="evidence" value="ECO:0007669"/>
    <property type="project" value="UniProtKB-SubCell"/>
</dbReference>
<proteinExistence type="inferred from homology"/>
<sequence length="135" mass="14248">MQLGSTRRRSRAPSLTSLIDVIFLLLMFFMLASTFSVYQRMNVSSGAKESSSEALAPIVVMVAGDELVIIEGANVSLDEMVSVITQADTSQARPVAVLPGPKSLLQDVITVLERLSDAGFSPTLVGSAQTAGSSE</sequence>
<comment type="subcellular location">
    <subcellularLocation>
        <location evidence="1">Cell membrane</location>
        <topology evidence="1">Single-pass membrane protein</topology>
    </subcellularLocation>
    <subcellularLocation>
        <location evidence="7">Cell membrane</location>
        <topology evidence="7">Single-pass type II membrane protein</topology>
    </subcellularLocation>
</comment>
<dbReference type="RefSeq" id="WP_028481748.1">
    <property type="nucleotide sequence ID" value="NZ_LVVZ01000014.1"/>
</dbReference>
<evidence type="ECO:0000256" key="3">
    <source>
        <dbReference type="ARBA" id="ARBA00022475"/>
    </source>
</evidence>
<keyword evidence="10" id="KW-1185">Reference proteome</keyword>